<feature type="non-terminal residue" evidence="1">
    <location>
        <position position="193"/>
    </location>
</feature>
<dbReference type="EMBL" id="ML210641">
    <property type="protein sequence ID" value="TFK16790.1"/>
    <property type="molecule type" value="Genomic_DNA"/>
</dbReference>
<dbReference type="STRING" id="230819.A0A5C3K9Q0"/>
<gene>
    <name evidence="1" type="ORF">FA15DRAFT_547396</name>
</gene>
<feature type="non-terminal residue" evidence="1">
    <location>
        <position position="1"/>
    </location>
</feature>
<reference evidence="1 2" key="1">
    <citation type="journal article" date="2019" name="Nat. Ecol. Evol.">
        <title>Megaphylogeny resolves global patterns of mushroom evolution.</title>
        <authorList>
            <person name="Varga T."/>
            <person name="Krizsan K."/>
            <person name="Foldi C."/>
            <person name="Dima B."/>
            <person name="Sanchez-Garcia M."/>
            <person name="Sanchez-Ramirez S."/>
            <person name="Szollosi G.J."/>
            <person name="Szarkandi J.G."/>
            <person name="Papp V."/>
            <person name="Albert L."/>
            <person name="Andreopoulos W."/>
            <person name="Angelini C."/>
            <person name="Antonin V."/>
            <person name="Barry K.W."/>
            <person name="Bougher N.L."/>
            <person name="Buchanan P."/>
            <person name="Buyck B."/>
            <person name="Bense V."/>
            <person name="Catcheside P."/>
            <person name="Chovatia M."/>
            <person name="Cooper J."/>
            <person name="Damon W."/>
            <person name="Desjardin D."/>
            <person name="Finy P."/>
            <person name="Geml J."/>
            <person name="Haridas S."/>
            <person name="Hughes K."/>
            <person name="Justo A."/>
            <person name="Karasinski D."/>
            <person name="Kautmanova I."/>
            <person name="Kiss B."/>
            <person name="Kocsube S."/>
            <person name="Kotiranta H."/>
            <person name="LaButti K.M."/>
            <person name="Lechner B.E."/>
            <person name="Liimatainen K."/>
            <person name="Lipzen A."/>
            <person name="Lukacs Z."/>
            <person name="Mihaltcheva S."/>
            <person name="Morgado L.N."/>
            <person name="Niskanen T."/>
            <person name="Noordeloos M.E."/>
            <person name="Ohm R.A."/>
            <person name="Ortiz-Santana B."/>
            <person name="Ovrebo C."/>
            <person name="Racz N."/>
            <person name="Riley R."/>
            <person name="Savchenko A."/>
            <person name="Shiryaev A."/>
            <person name="Soop K."/>
            <person name="Spirin V."/>
            <person name="Szebenyi C."/>
            <person name="Tomsovsky M."/>
            <person name="Tulloss R.E."/>
            <person name="Uehling J."/>
            <person name="Grigoriev I.V."/>
            <person name="Vagvolgyi C."/>
            <person name="Papp T."/>
            <person name="Martin F.M."/>
            <person name="Miettinen O."/>
            <person name="Hibbett D.S."/>
            <person name="Nagy L.G."/>
        </authorList>
    </citation>
    <scope>NUCLEOTIDE SEQUENCE [LARGE SCALE GENOMIC DNA]</scope>
    <source>
        <strain evidence="1 2">CBS 121175</strain>
    </source>
</reference>
<accession>A0A5C3K9Q0</accession>
<dbReference type="Proteomes" id="UP000307440">
    <property type="component" value="Unassembled WGS sequence"/>
</dbReference>
<protein>
    <submittedName>
        <fullName evidence="1">Uncharacterized protein</fullName>
    </submittedName>
</protein>
<dbReference type="OrthoDB" id="3267098at2759"/>
<evidence type="ECO:0000313" key="1">
    <source>
        <dbReference type="EMBL" id="TFK16790.1"/>
    </source>
</evidence>
<dbReference type="AlphaFoldDB" id="A0A5C3K9Q0"/>
<name>A0A5C3K9Q0_COPMA</name>
<sequence>RVIMKDNHIFSHKIMRIKYSGYDTRRDEDLVHVETDNCNFFILDPAFGSNSADSQHPYCYRRILGIFHANFDLIPLLGYPLPISANGDSLRELTVEFLWVRWYKFHPATTPYELDTTSFLPISSNDSLGFICLINIIRACHLIPRFTLAQSGNGTASLANDKCEWNAYFVNKFVDCEMFMRYLWGDAIGHTYS</sequence>
<organism evidence="1 2">
    <name type="scientific">Coprinopsis marcescibilis</name>
    <name type="common">Agaric fungus</name>
    <name type="synonym">Psathyrella marcescibilis</name>
    <dbReference type="NCBI Taxonomy" id="230819"/>
    <lineage>
        <taxon>Eukaryota</taxon>
        <taxon>Fungi</taxon>
        <taxon>Dikarya</taxon>
        <taxon>Basidiomycota</taxon>
        <taxon>Agaricomycotina</taxon>
        <taxon>Agaricomycetes</taxon>
        <taxon>Agaricomycetidae</taxon>
        <taxon>Agaricales</taxon>
        <taxon>Agaricineae</taxon>
        <taxon>Psathyrellaceae</taxon>
        <taxon>Coprinopsis</taxon>
    </lineage>
</organism>
<proteinExistence type="predicted"/>
<keyword evidence="2" id="KW-1185">Reference proteome</keyword>
<evidence type="ECO:0000313" key="2">
    <source>
        <dbReference type="Proteomes" id="UP000307440"/>
    </source>
</evidence>